<keyword evidence="6" id="KW-0472">Membrane</keyword>
<dbReference type="PANTHER" id="PTHR42877:SF4">
    <property type="entry name" value="FAD_NAD(P)-BINDING DOMAIN-CONTAINING PROTEIN-RELATED"/>
    <property type="match status" value="1"/>
</dbReference>
<dbReference type="InterPro" id="IPR051209">
    <property type="entry name" value="FAD-bind_Monooxygenase_sf"/>
</dbReference>
<organism evidence="7 9">
    <name type="scientific">Rotaria sordida</name>
    <dbReference type="NCBI Taxonomy" id="392033"/>
    <lineage>
        <taxon>Eukaryota</taxon>
        <taxon>Metazoa</taxon>
        <taxon>Spiralia</taxon>
        <taxon>Gnathifera</taxon>
        <taxon>Rotifera</taxon>
        <taxon>Eurotatoria</taxon>
        <taxon>Bdelloidea</taxon>
        <taxon>Philodinida</taxon>
        <taxon>Philodinidae</taxon>
        <taxon>Rotaria</taxon>
    </lineage>
</organism>
<evidence type="ECO:0000256" key="2">
    <source>
        <dbReference type="ARBA" id="ARBA00022630"/>
    </source>
</evidence>
<dbReference type="Pfam" id="PF00743">
    <property type="entry name" value="FMO-like"/>
    <property type="match status" value="1"/>
</dbReference>
<comment type="caution">
    <text evidence="7">The sequence shown here is derived from an EMBL/GenBank/DDBJ whole genome shotgun (WGS) entry which is preliminary data.</text>
</comment>
<feature type="transmembrane region" description="Helical" evidence="6">
    <location>
        <begin position="16"/>
        <end position="34"/>
    </location>
</feature>
<evidence type="ECO:0000256" key="5">
    <source>
        <dbReference type="RuleBase" id="RU361177"/>
    </source>
</evidence>
<gene>
    <name evidence="8" type="ORF">OTI717_LOCUS283</name>
    <name evidence="7" type="ORF">RFH988_LOCUS2140</name>
</gene>
<dbReference type="GO" id="GO:0050661">
    <property type="term" value="F:NADP binding"/>
    <property type="evidence" value="ECO:0007669"/>
    <property type="project" value="InterPro"/>
</dbReference>
<accession>A0A813QGI9</accession>
<dbReference type="PANTHER" id="PTHR42877">
    <property type="entry name" value="L-ORNITHINE N(5)-MONOOXYGENASE-RELATED"/>
    <property type="match status" value="1"/>
</dbReference>
<name>A0A813QGI9_9BILA</name>
<protein>
    <recommendedName>
        <fullName evidence="5">Flavin-containing monooxygenase</fullName>
        <ecNumber evidence="5">1.-.-.-</ecNumber>
    </recommendedName>
</protein>
<dbReference type="GO" id="GO:0004499">
    <property type="term" value="F:N,N-dimethylaniline monooxygenase activity"/>
    <property type="evidence" value="ECO:0007669"/>
    <property type="project" value="InterPro"/>
</dbReference>
<comment type="similarity">
    <text evidence="5">Belongs to the FMO family.</text>
</comment>
<keyword evidence="4 5" id="KW-0560">Oxidoreductase</keyword>
<comment type="cofactor">
    <cofactor evidence="5">
        <name>FAD</name>
        <dbReference type="ChEBI" id="CHEBI:57692"/>
    </cofactor>
</comment>
<evidence type="ECO:0000313" key="7">
    <source>
        <dbReference type="EMBL" id="CAF0766773.1"/>
    </source>
</evidence>
<dbReference type="EMBL" id="CAJNOO010000045">
    <property type="protein sequence ID" value="CAF0766773.1"/>
    <property type="molecule type" value="Genomic_DNA"/>
</dbReference>
<dbReference type="Proteomes" id="UP000663823">
    <property type="component" value="Unassembled WGS sequence"/>
</dbReference>
<evidence type="ECO:0000256" key="3">
    <source>
        <dbReference type="ARBA" id="ARBA00022827"/>
    </source>
</evidence>
<sequence length="502" mass="58800">MKRKLVLTKDDRDDEYYAVIIGAGFSGIGIGIKLHEAGMYKYVILERLSHIGGTWYANQYPGCACDIPSNLYSFSFEPNSQWSYFYGRQQEIAEYMEHCADKYDLRRYIEFNTTVIRCDWLDERQVWRVTTRLKNDQEKQFFCRILISGNGPLSNGAYPTNIPGIDKFQGRMCHTAEWDKSIDFINKRVAVVGTGSSGVQVVPELYKMNVSKLYVFQRTPAWVIPRIDRPIHAWEKRLFIMFPIIQKFIRGIIYWIYESTALSFTYRLPIRHICQELVNYNLTRQVKDKELRKELTPSFDVGCKRILISNDWYPTLQKPNVLLVTSRIREVTSNSIITQDGNEYPVDIIVWSTGFQVHKIPFEIFGSNSFSLSKLWAETIQAYRGMTMPNFPNLFLILGPNVSFGYNTTIFMIEAQLNYIMEALLFMQESGVSSISIKKNVFEQYNQQLQSKLKNTVWQLGSCRSYYQDAHGNNIGNWPDFTWIYYLFMRNFDHKNYQITKM</sequence>
<dbReference type="OrthoDB" id="10037336at2759"/>
<proteinExistence type="inferred from homology"/>
<reference evidence="7" key="1">
    <citation type="submission" date="2021-02" db="EMBL/GenBank/DDBJ databases">
        <authorList>
            <person name="Nowell W R."/>
        </authorList>
    </citation>
    <scope>NUCLEOTIDE SEQUENCE</scope>
</reference>
<keyword evidence="5" id="KW-0503">Monooxygenase</keyword>
<dbReference type="AlphaFoldDB" id="A0A813QGI9"/>
<keyword evidence="6" id="KW-1133">Transmembrane helix</keyword>
<keyword evidence="3 5" id="KW-0274">FAD</keyword>
<keyword evidence="6" id="KW-0812">Transmembrane</keyword>
<dbReference type="InterPro" id="IPR020946">
    <property type="entry name" value="Flavin_mOase-like"/>
</dbReference>
<evidence type="ECO:0000256" key="1">
    <source>
        <dbReference type="ARBA" id="ARBA00010139"/>
    </source>
</evidence>
<evidence type="ECO:0000256" key="6">
    <source>
        <dbReference type="SAM" id="Phobius"/>
    </source>
</evidence>
<evidence type="ECO:0000256" key="4">
    <source>
        <dbReference type="ARBA" id="ARBA00023002"/>
    </source>
</evidence>
<keyword evidence="2 5" id="KW-0285">Flavoprotein</keyword>
<dbReference type="Gene3D" id="3.50.50.60">
    <property type="entry name" value="FAD/NAD(P)-binding domain"/>
    <property type="match status" value="2"/>
</dbReference>
<dbReference type="InterPro" id="IPR036188">
    <property type="entry name" value="FAD/NAD-bd_sf"/>
</dbReference>
<dbReference type="EMBL" id="CAJOAX010000009">
    <property type="protein sequence ID" value="CAF3476915.1"/>
    <property type="molecule type" value="Genomic_DNA"/>
</dbReference>
<evidence type="ECO:0000313" key="8">
    <source>
        <dbReference type="EMBL" id="CAF3476915.1"/>
    </source>
</evidence>
<dbReference type="Proteomes" id="UP000663882">
    <property type="component" value="Unassembled WGS sequence"/>
</dbReference>
<dbReference type="SUPFAM" id="SSF51905">
    <property type="entry name" value="FAD/NAD(P)-binding domain"/>
    <property type="match status" value="1"/>
</dbReference>
<comment type="similarity">
    <text evidence="1">Belongs to the FAD-binding monooxygenase family.</text>
</comment>
<dbReference type="GO" id="GO:0050660">
    <property type="term" value="F:flavin adenine dinucleotide binding"/>
    <property type="evidence" value="ECO:0007669"/>
    <property type="project" value="InterPro"/>
</dbReference>
<dbReference type="EC" id="1.-.-.-" evidence="5"/>
<evidence type="ECO:0000313" key="9">
    <source>
        <dbReference type="Proteomes" id="UP000663882"/>
    </source>
</evidence>